<dbReference type="InterPro" id="IPR013083">
    <property type="entry name" value="Znf_RING/FYVE/PHD"/>
</dbReference>
<dbReference type="AlphaFoldDB" id="A0A3M2RUX2"/>
<dbReference type="InterPro" id="IPR053238">
    <property type="entry name" value="RING-H2_zinc_finger"/>
</dbReference>
<evidence type="ECO:0000256" key="4">
    <source>
        <dbReference type="PROSITE-ProRule" id="PRU00175"/>
    </source>
</evidence>
<keyword evidence="6" id="KW-0472">Membrane</keyword>
<proteinExistence type="predicted"/>
<dbReference type="SMART" id="SM00184">
    <property type="entry name" value="RING"/>
    <property type="match status" value="1"/>
</dbReference>
<dbReference type="Proteomes" id="UP000277212">
    <property type="component" value="Unassembled WGS sequence"/>
</dbReference>
<dbReference type="OrthoDB" id="8062037at2759"/>
<feature type="transmembrane region" description="Helical" evidence="6">
    <location>
        <begin position="6"/>
        <end position="24"/>
    </location>
</feature>
<dbReference type="GO" id="GO:0008270">
    <property type="term" value="F:zinc ion binding"/>
    <property type="evidence" value="ECO:0007669"/>
    <property type="project" value="UniProtKB-KW"/>
</dbReference>
<keyword evidence="6" id="KW-0812">Transmembrane</keyword>
<gene>
    <name evidence="8" type="ORF">CDV36_011281</name>
</gene>
<keyword evidence="9" id="KW-1185">Reference proteome</keyword>
<dbReference type="SUPFAM" id="SSF57850">
    <property type="entry name" value="RING/U-box"/>
    <property type="match status" value="1"/>
</dbReference>
<protein>
    <recommendedName>
        <fullName evidence="7">RING-type domain-containing protein</fullName>
    </recommendedName>
</protein>
<accession>A0A3M2RUX2</accession>
<keyword evidence="1" id="KW-0479">Metal-binding</keyword>
<evidence type="ECO:0000259" key="7">
    <source>
        <dbReference type="PROSITE" id="PS50089"/>
    </source>
</evidence>
<comment type="caution">
    <text evidence="8">The sequence shown here is derived from an EMBL/GenBank/DDBJ whole genome shotgun (WGS) entry which is preliminary data.</text>
</comment>
<evidence type="ECO:0000256" key="5">
    <source>
        <dbReference type="SAM" id="MobiDB-lite"/>
    </source>
</evidence>
<evidence type="ECO:0000256" key="3">
    <source>
        <dbReference type="ARBA" id="ARBA00022833"/>
    </source>
</evidence>
<keyword evidence="2 4" id="KW-0863">Zinc-finger</keyword>
<dbReference type="Gene3D" id="3.30.40.10">
    <property type="entry name" value="Zinc/RING finger domain, C3HC4 (zinc finger)"/>
    <property type="match status" value="1"/>
</dbReference>
<dbReference type="EMBL" id="NKUJ01000256">
    <property type="protein sequence ID" value="RMJ09100.1"/>
    <property type="molecule type" value="Genomic_DNA"/>
</dbReference>
<evidence type="ECO:0000256" key="1">
    <source>
        <dbReference type="ARBA" id="ARBA00022723"/>
    </source>
</evidence>
<dbReference type="PROSITE" id="PS50089">
    <property type="entry name" value="ZF_RING_2"/>
    <property type="match status" value="1"/>
</dbReference>
<keyword evidence="3" id="KW-0862">Zinc</keyword>
<dbReference type="Pfam" id="PF13639">
    <property type="entry name" value="zf-RING_2"/>
    <property type="match status" value="1"/>
</dbReference>
<dbReference type="STRING" id="2010991.A0A3M2RUX2"/>
<evidence type="ECO:0000256" key="2">
    <source>
        <dbReference type="ARBA" id="ARBA00022771"/>
    </source>
</evidence>
<feature type="domain" description="RING-type" evidence="7">
    <location>
        <begin position="83"/>
        <end position="175"/>
    </location>
</feature>
<organism evidence="8 9">
    <name type="scientific">Fusarium kuroshium</name>
    <dbReference type="NCBI Taxonomy" id="2010991"/>
    <lineage>
        <taxon>Eukaryota</taxon>
        <taxon>Fungi</taxon>
        <taxon>Dikarya</taxon>
        <taxon>Ascomycota</taxon>
        <taxon>Pezizomycotina</taxon>
        <taxon>Sordariomycetes</taxon>
        <taxon>Hypocreomycetidae</taxon>
        <taxon>Hypocreales</taxon>
        <taxon>Nectriaceae</taxon>
        <taxon>Fusarium</taxon>
        <taxon>Fusarium solani species complex</taxon>
    </lineage>
</organism>
<dbReference type="PANTHER" id="PTHR14155">
    <property type="entry name" value="RING FINGER DOMAIN-CONTAINING"/>
    <property type="match status" value="1"/>
</dbReference>
<feature type="compositionally biased region" description="Polar residues" evidence="5">
    <location>
        <begin position="110"/>
        <end position="123"/>
    </location>
</feature>
<evidence type="ECO:0000313" key="9">
    <source>
        <dbReference type="Proteomes" id="UP000277212"/>
    </source>
</evidence>
<dbReference type="InterPro" id="IPR001841">
    <property type="entry name" value="Znf_RING"/>
</dbReference>
<dbReference type="CDD" id="cd16448">
    <property type="entry name" value="RING-H2"/>
    <property type="match status" value="1"/>
</dbReference>
<sequence>MEPVGIILLVLFLFVLIIGPITCVKLGSRNEKEKVYNPQPDQLDRARRKLSTVTTCSSAAQRSTPSEDADIEAVASASELGECPICIGPLVGPLIPEPAHTVGDDPRPTLDQTSTVASKTQSRNEGEGTAAQSNGTNLDMEDDDILTLNTCGHSFHSKCLSSWFLIERHDCPVCRTAYYKGGPRRERTLTVPPFF</sequence>
<evidence type="ECO:0000256" key="6">
    <source>
        <dbReference type="SAM" id="Phobius"/>
    </source>
</evidence>
<keyword evidence="6" id="KW-1133">Transmembrane helix</keyword>
<evidence type="ECO:0000313" key="8">
    <source>
        <dbReference type="EMBL" id="RMJ09100.1"/>
    </source>
</evidence>
<name>A0A3M2RUX2_9HYPO</name>
<dbReference type="PANTHER" id="PTHR14155:SF627">
    <property type="entry name" value="OS06G0192800 PROTEIN"/>
    <property type="match status" value="1"/>
</dbReference>
<reference evidence="8 9" key="1">
    <citation type="submission" date="2017-06" db="EMBL/GenBank/DDBJ databases">
        <title>Comparative genomic analysis of Ambrosia Fusariam Clade fungi.</title>
        <authorList>
            <person name="Stajich J.E."/>
            <person name="Carrillo J."/>
            <person name="Kijimoto T."/>
            <person name="Eskalen A."/>
            <person name="O'Donnell K."/>
            <person name="Kasson M."/>
        </authorList>
    </citation>
    <scope>NUCLEOTIDE SEQUENCE [LARGE SCALE GENOMIC DNA]</scope>
    <source>
        <strain evidence="8">UCR3666</strain>
    </source>
</reference>
<feature type="region of interest" description="Disordered" evidence="5">
    <location>
        <begin position="97"/>
        <end position="139"/>
    </location>
</feature>